<feature type="transmembrane region" description="Helical" evidence="2">
    <location>
        <begin position="12"/>
        <end position="34"/>
    </location>
</feature>
<gene>
    <name evidence="3" type="ORF">WJX72_011146</name>
</gene>
<evidence type="ECO:0000256" key="2">
    <source>
        <dbReference type="SAM" id="Phobius"/>
    </source>
</evidence>
<organism evidence="3 4">
    <name type="scientific">[Myrmecia] bisecta</name>
    <dbReference type="NCBI Taxonomy" id="41462"/>
    <lineage>
        <taxon>Eukaryota</taxon>
        <taxon>Viridiplantae</taxon>
        <taxon>Chlorophyta</taxon>
        <taxon>core chlorophytes</taxon>
        <taxon>Trebouxiophyceae</taxon>
        <taxon>Trebouxiales</taxon>
        <taxon>Trebouxiaceae</taxon>
        <taxon>Myrmecia</taxon>
    </lineage>
</organism>
<accession>A0AAW1QSR8</accession>
<sequence>MYRICTRSESGALNCAWFNILFATFCLSGLFVSLPGVEGSEARFFGTDPRLADADALAQGPRSRHPIGRSLSTDGSGNRGHREGVDVAGQPRPVCFGYPCSSVPGNYSYQKALHYYSEVSQALTEHFPSASTPELVPAVDAAPALLVL</sequence>
<comment type="caution">
    <text evidence="3">The sequence shown here is derived from an EMBL/GenBank/DDBJ whole genome shotgun (WGS) entry which is preliminary data.</text>
</comment>
<keyword evidence="4" id="KW-1185">Reference proteome</keyword>
<feature type="region of interest" description="Disordered" evidence="1">
    <location>
        <begin position="58"/>
        <end position="86"/>
    </location>
</feature>
<proteinExistence type="predicted"/>
<evidence type="ECO:0000313" key="4">
    <source>
        <dbReference type="Proteomes" id="UP001489004"/>
    </source>
</evidence>
<evidence type="ECO:0008006" key="5">
    <source>
        <dbReference type="Google" id="ProtNLM"/>
    </source>
</evidence>
<dbReference type="Proteomes" id="UP001489004">
    <property type="component" value="Unassembled WGS sequence"/>
</dbReference>
<keyword evidence="2" id="KW-0472">Membrane</keyword>
<keyword evidence="2" id="KW-1133">Transmembrane helix</keyword>
<evidence type="ECO:0000313" key="3">
    <source>
        <dbReference type="EMBL" id="KAK9824534.1"/>
    </source>
</evidence>
<name>A0AAW1QSR8_9CHLO</name>
<dbReference type="AlphaFoldDB" id="A0AAW1QSR8"/>
<keyword evidence="2" id="KW-0812">Transmembrane</keyword>
<evidence type="ECO:0000256" key="1">
    <source>
        <dbReference type="SAM" id="MobiDB-lite"/>
    </source>
</evidence>
<protein>
    <recommendedName>
        <fullName evidence="5">Transmembrane protein</fullName>
    </recommendedName>
</protein>
<reference evidence="3 4" key="1">
    <citation type="journal article" date="2024" name="Nat. Commun.">
        <title>Phylogenomics reveals the evolutionary origins of lichenization in chlorophyte algae.</title>
        <authorList>
            <person name="Puginier C."/>
            <person name="Libourel C."/>
            <person name="Otte J."/>
            <person name="Skaloud P."/>
            <person name="Haon M."/>
            <person name="Grisel S."/>
            <person name="Petersen M."/>
            <person name="Berrin J.G."/>
            <person name="Delaux P.M."/>
            <person name="Dal Grande F."/>
            <person name="Keller J."/>
        </authorList>
    </citation>
    <scope>NUCLEOTIDE SEQUENCE [LARGE SCALE GENOMIC DNA]</scope>
    <source>
        <strain evidence="3 4">SAG 2043</strain>
    </source>
</reference>
<dbReference type="EMBL" id="JALJOR010000002">
    <property type="protein sequence ID" value="KAK9824534.1"/>
    <property type="molecule type" value="Genomic_DNA"/>
</dbReference>